<dbReference type="InterPro" id="IPR029062">
    <property type="entry name" value="Class_I_gatase-like"/>
</dbReference>
<comment type="caution">
    <text evidence="1">The sequence shown here is derived from an EMBL/GenBank/DDBJ whole genome shotgun (WGS) entry which is preliminary data.</text>
</comment>
<dbReference type="AlphaFoldDB" id="A0A543J8G6"/>
<dbReference type="EMBL" id="VFPP01000001">
    <property type="protein sequence ID" value="TQM79108.1"/>
    <property type="molecule type" value="Genomic_DNA"/>
</dbReference>
<dbReference type="RefSeq" id="WP_141976169.1">
    <property type="nucleotide sequence ID" value="NZ_VFPP01000001.1"/>
</dbReference>
<keyword evidence="2" id="KW-1185">Reference proteome</keyword>
<dbReference type="Gene3D" id="3.20.20.80">
    <property type="entry name" value="Glycosidases"/>
    <property type="match status" value="1"/>
</dbReference>
<proteinExistence type="predicted"/>
<accession>A0A543J8G6</accession>
<dbReference type="OrthoDB" id="9800974at2"/>
<evidence type="ECO:0000313" key="2">
    <source>
        <dbReference type="Proteomes" id="UP000316628"/>
    </source>
</evidence>
<evidence type="ECO:0000313" key="1">
    <source>
        <dbReference type="EMBL" id="TQM79108.1"/>
    </source>
</evidence>
<gene>
    <name evidence="1" type="ORF">FHX81_1402</name>
</gene>
<dbReference type="SUPFAM" id="SSF51445">
    <property type="entry name" value="(Trans)glycosidases"/>
    <property type="match status" value="1"/>
</dbReference>
<dbReference type="Proteomes" id="UP000316628">
    <property type="component" value="Unassembled WGS sequence"/>
</dbReference>
<organism evidence="1 2">
    <name type="scientific">Saccharothrix saharensis</name>
    <dbReference type="NCBI Taxonomy" id="571190"/>
    <lineage>
        <taxon>Bacteria</taxon>
        <taxon>Bacillati</taxon>
        <taxon>Actinomycetota</taxon>
        <taxon>Actinomycetes</taxon>
        <taxon>Pseudonocardiales</taxon>
        <taxon>Pseudonocardiaceae</taxon>
        <taxon>Saccharothrix</taxon>
    </lineage>
</organism>
<reference evidence="1 2" key="1">
    <citation type="submission" date="2019-06" db="EMBL/GenBank/DDBJ databases">
        <title>Sequencing the genomes of 1000 actinobacteria strains.</title>
        <authorList>
            <person name="Klenk H.-P."/>
        </authorList>
    </citation>
    <scope>NUCLEOTIDE SEQUENCE [LARGE SCALE GENOMIC DNA]</scope>
    <source>
        <strain evidence="1 2">DSM 45456</strain>
    </source>
</reference>
<dbReference type="Gene3D" id="3.40.50.880">
    <property type="match status" value="1"/>
</dbReference>
<dbReference type="InterPro" id="IPR017853">
    <property type="entry name" value="GH"/>
</dbReference>
<sequence length="645" mass="71487">MQRKSARLAGPDTWVGVNHWSRTGGPLMWRHYDPAVVDEELRVMREHGIGPTRSFFHWPDFMPTEHSLDGELLTRYDDFLDRHHALGMRTVPTFVVGHMSGQNWDPAWRGGRGIFTDASFPDRQRWYVRELTGRWKDHPAVAGWLLSNEIPIYADRRSRGIGTLDADAVTAWAAALFSEIRAAGATQPVSVGDGAWGVEVAGLDNGFRVRDPTPLIDFHGPHVYRMDDDQLRLHLGAAFVCELLDIGGKPVVVEEFGVTSDHASEENAAHYYRQVLHTTLPAGATGWIPWNNTDYDDLADQEPYRHHPFEMHFGLTDSAGRPKARLREVRAFTEVLRRTDFARLRRPDTPIALLVSSFLEARYPFTQPEDATSVVNNARQAYIAAREADLPVGVARELDGVPDDCALYLVPSMKQLTAPTWRTLVQRAEAGAVVYASYFVGEHRTQRGPWWPRLDETFGVVKQLRYGLVDPIEDDELRMVLQRDFGGIGAGEELVFRVGGTDGSRAFLPVVPDGAEVVAVNGHGRPALLRHRVGDGWLVLCTYPVEHMAAMTPRVNPEPTWRLYAALAEVAGVPPRVRVDDPLVSTGLMEHSVDGRVFAWFVSGHPSPVVVKPVVAGGSLAGLDGSPWDAVELGAFGVLVGEVPA</sequence>
<protein>
    <submittedName>
        <fullName evidence="1">Endo-1,4-beta-mannosidase</fullName>
    </submittedName>
</protein>
<name>A0A543J8G6_9PSEU</name>